<dbReference type="Proteomes" id="UP000438699">
    <property type="component" value="Unassembled WGS sequence"/>
</dbReference>
<sequence length="133" mass="15157">MGTVVALDHFRHLREECVDAPGFRTPKRPRIVGSQIWGADYTSADGIVFGLLKVREIASYYFGTYDEEFDQLLMEALEKAYYHDLLGHEELVRAIAPLKEILAEMINDDNRKPLSIGLVVLDLMEKAPVHVRK</sequence>
<proteinExistence type="predicted"/>
<dbReference type="OrthoDB" id="5456958at2"/>
<dbReference type="AlphaFoldDB" id="A0A6N6N4I7"/>
<dbReference type="EMBL" id="WAIE01000003">
    <property type="protein sequence ID" value="KAB1441641.1"/>
    <property type="molecule type" value="Genomic_DNA"/>
</dbReference>
<accession>A0A6N6N4I7</accession>
<organism evidence="1 2">
    <name type="scientific">Pseudodesulfovibrio senegalensis</name>
    <dbReference type="NCBI Taxonomy" id="1721087"/>
    <lineage>
        <taxon>Bacteria</taxon>
        <taxon>Pseudomonadati</taxon>
        <taxon>Thermodesulfobacteriota</taxon>
        <taxon>Desulfovibrionia</taxon>
        <taxon>Desulfovibrionales</taxon>
        <taxon>Desulfovibrionaceae</taxon>
    </lineage>
</organism>
<comment type="caution">
    <text evidence="1">The sequence shown here is derived from an EMBL/GenBank/DDBJ whole genome shotgun (WGS) entry which is preliminary data.</text>
</comment>
<reference evidence="1 2" key="1">
    <citation type="journal article" date="2017" name="Int. J. Syst. Evol. Microbiol.">
        <title>Desulfovibrio senegalensis sp. nov., a mesophilic sulfate reducer isolated from marine sediment.</title>
        <authorList>
            <person name="Thioye A."/>
            <person name="Gam Z.B.A."/>
            <person name="Mbengue M."/>
            <person name="Cayol J.L."/>
            <person name="Joseph-Bartoli M."/>
            <person name="Toure-Kane C."/>
            <person name="Labat M."/>
        </authorList>
    </citation>
    <scope>NUCLEOTIDE SEQUENCE [LARGE SCALE GENOMIC DNA]</scope>
    <source>
        <strain evidence="1 2">DSM 101509</strain>
    </source>
</reference>
<dbReference type="RefSeq" id="WP_151150734.1">
    <property type="nucleotide sequence ID" value="NZ_WAIE01000003.1"/>
</dbReference>
<evidence type="ECO:0000313" key="2">
    <source>
        <dbReference type="Proteomes" id="UP000438699"/>
    </source>
</evidence>
<name>A0A6N6N4I7_9BACT</name>
<gene>
    <name evidence="1" type="ORF">F8A88_08550</name>
</gene>
<evidence type="ECO:0000313" key="1">
    <source>
        <dbReference type="EMBL" id="KAB1441641.1"/>
    </source>
</evidence>
<protein>
    <submittedName>
        <fullName evidence="1">Uncharacterized protein</fullName>
    </submittedName>
</protein>
<keyword evidence="2" id="KW-1185">Reference proteome</keyword>